<gene>
    <name evidence="6" type="ORF">GCM10007170_44490</name>
</gene>
<proteinExistence type="predicted"/>
<evidence type="ECO:0000313" key="6">
    <source>
        <dbReference type="EMBL" id="GGI02533.1"/>
    </source>
</evidence>
<keyword evidence="1" id="KW-0210">Decarboxylase</keyword>
<keyword evidence="7" id="KW-1185">Reference proteome</keyword>
<dbReference type="Pfam" id="PF12588">
    <property type="entry name" value="PSDC"/>
    <property type="match status" value="1"/>
</dbReference>
<protein>
    <submittedName>
        <fullName evidence="6">Phosphatidylserine decarboxylase</fullName>
    </submittedName>
</protein>
<reference evidence="7" key="1">
    <citation type="journal article" date="2019" name="Int. J. Syst. Evol. Microbiol.">
        <title>The Global Catalogue of Microorganisms (GCM) 10K type strain sequencing project: providing services to taxonomists for standard genome sequencing and annotation.</title>
        <authorList>
            <consortium name="The Broad Institute Genomics Platform"/>
            <consortium name="The Broad Institute Genome Sequencing Center for Infectious Disease"/>
            <person name="Wu L."/>
            <person name="Ma J."/>
        </authorList>
    </citation>
    <scope>NUCLEOTIDE SEQUENCE [LARGE SCALE GENOMIC DNA]</scope>
    <source>
        <strain evidence="7">CGMCC 1.12778</strain>
    </source>
</reference>
<evidence type="ECO:0000256" key="1">
    <source>
        <dbReference type="ARBA" id="ARBA00022793"/>
    </source>
</evidence>
<dbReference type="InterPro" id="IPR003817">
    <property type="entry name" value="PS_Dcarbxylase"/>
</dbReference>
<keyword evidence="4" id="KW-0670">Pyruvate</keyword>
<evidence type="ECO:0000256" key="3">
    <source>
        <dbReference type="ARBA" id="ARBA00023239"/>
    </source>
</evidence>
<name>A0ABQ2AYP2_9MICC</name>
<keyword evidence="3" id="KW-0456">Lyase</keyword>
<dbReference type="Pfam" id="PF02666">
    <property type="entry name" value="PS_Dcarbxylase"/>
    <property type="match status" value="1"/>
</dbReference>
<dbReference type="Proteomes" id="UP000643279">
    <property type="component" value="Unassembled WGS sequence"/>
</dbReference>
<dbReference type="RefSeq" id="WP_188573686.1">
    <property type="nucleotide sequence ID" value="NZ_BMFW01000047.1"/>
</dbReference>
<dbReference type="PANTHER" id="PTHR10067:SF9">
    <property type="entry name" value="PHOSPHATIDYLSERINE DECARBOXYLASE FAMILY PROTEIN (AFU_ORTHOLOGUE AFUA_7G01730)"/>
    <property type="match status" value="1"/>
</dbReference>
<evidence type="ECO:0000313" key="7">
    <source>
        <dbReference type="Proteomes" id="UP000643279"/>
    </source>
</evidence>
<dbReference type="EMBL" id="BMFW01000047">
    <property type="protein sequence ID" value="GGI02533.1"/>
    <property type="molecule type" value="Genomic_DNA"/>
</dbReference>
<dbReference type="InterPro" id="IPR022237">
    <property type="entry name" value="PsiD-like"/>
</dbReference>
<sequence length="422" mass="46899">MTNSSSAHYLRRGGWLPEDHDDLENWIAGHRERAEKSDNPLHPVIKEFRDLIASDSVVRLYITEMIGQVPQSKPYRERHVKSVDQLLRLINEVLTTAPEFSDGGMVTTPLTAILDWTMGTQAGFAAHRDPRIIAMFRKILDAWCEFLSSEESLYVLNSSPSGWMSEKAKHIVGIDDYQHDPLADHWGFTSWNDFFTRRLTPTSRPVAAPDDDKVIVAPCESTPYKISSHIQRQSRFWVKNQPYSLDDLLARDEAVDQFVGGTVHQAFLSALNYHRWHAPVSGTIVRAYLKDGTYFSEPESEGPDAIEPALAQSYLAHVAARAIILIKADDPIIGLMAVVPVGMVEVSSCVISPEIVPGRHVNKGDELGYFQFGGSTVCLVFRPGAIDQFALAALPQPQDPKAPLVRVRSKLATAKSQNDGGS</sequence>
<comment type="caution">
    <text evidence="6">The sequence shown here is derived from an EMBL/GenBank/DDBJ whole genome shotgun (WGS) entry which is preliminary data.</text>
</comment>
<evidence type="ECO:0000256" key="4">
    <source>
        <dbReference type="ARBA" id="ARBA00023317"/>
    </source>
</evidence>
<keyword evidence="2" id="KW-0865">Zymogen</keyword>
<evidence type="ECO:0000259" key="5">
    <source>
        <dbReference type="Pfam" id="PF12588"/>
    </source>
</evidence>
<organism evidence="6 7">
    <name type="scientific">Arthrobacter liuii</name>
    <dbReference type="NCBI Taxonomy" id="1476996"/>
    <lineage>
        <taxon>Bacteria</taxon>
        <taxon>Bacillati</taxon>
        <taxon>Actinomycetota</taxon>
        <taxon>Actinomycetes</taxon>
        <taxon>Micrococcales</taxon>
        <taxon>Micrococcaceae</taxon>
        <taxon>Arthrobacter</taxon>
    </lineage>
</organism>
<evidence type="ECO:0000256" key="2">
    <source>
        <dbReference type="ARBA" id="ARBA00023145"/>
    </source>
</evidence>
<feature type="domain" description="L-tryptophan decarboxylase PsiD-like" evidence="5">
    <location>
        <begin position="42"/>
        <end position="170"/>
    </location>
</feature>
<dbReference type="PANTHER" id="PTHR10067">
    <property type="entry name" value="PHOSPHATIDYLSERINE DECARBOXYLASE"/>
    <property type="match status" value="1"/>
</dbReference>
<accession>A0ABQ2AYP2</accession>